<gene>
    <name evidence="1" type="ORF">B2A_13003</name>
</gene>
<accession>T0YPP9</accession>
<dbReference type="EMBL" id="AUZZ01009394">
    <property type="protein sequence ID" value="EQD33732.1"/>
    <property type="molecule type" value="Genomic_DNA"/>
</dbReference>
<protein>
    <submittedName>
        <fullName evidence="1">Uncharacterized protein</fullName>
    </submittedName>
</protein>
<organism evidence="1">
    <name type="scientific">mine drainage metagenome</name>
    <dbReference type="NCBI Taxonomy" id="410659"/>
    <lineage>
        <taxon>unclassified sequences</taxon>
        <taxon>metagenomes</taxon>
        <taxon>ecological metagenomes</taxon>
    </lineage>
</organism>
<name>T0YPP9_9ZZZZ</name>
<proteinExistence type="predicted"/>
<reference evidence="1" key="2">
    <citation type="journal article" date="2014" name="ISME J.">
        <title>Microbial stratification in low pH oxic and suboxic macroscopic growths along an acid mine drainage.</title>
        <authorList>
            <person name="Mendez-Garcia C."/>
            <person name="Mesa V."/>
            <person name="Sprenger R.R."/>
            <person name="Richter M."/>
            <person name="Diez M.S."/>
            <person name="Solano J."/>
            <person name="Bargiela R."/>
            <person name="Golyshina O.V."/>
            <person name="Manteca A."/>
            <person name="Ramos J.L."/>
            <person name="Gallego J.R."/>
            <person name="Llorente I."/>
            <person name="Martins Dos Santos V.A."/>
            <person name="Jensen O.N."/>
            <person name="Pelaez A.I."/>
            <person name="Sanchez J."/>
            <person name="Ferrer M."/>
        </authorList>
    </citation>
    <scope>NUCLEOTIDE SEQUENCE</scope>
</reference>
<evidence type="ECO:0000313" key="1">
    <source>
        <dbReference type="EMBL" id="EQD33732.1"/>
    </source>
</evidence>
<dbReference type="AlphaFoldDB" id="T0YPP9"/>
<sequence>MSPPVLVGPMRTGLLLYLDSEGSSYTEVAEPLEAIGFRPSSEGYDFEYAWPAPGSVREAVALGDRVHEALKGRTVYFRLETFDGPARGSARYG</sequence>
<comment type="caution">
    <text evidence="1">The sequence shown here is derived from an EMBL/GenBank/DDBJ whole genome shotgun (WGS) entry which is preliminary data.</text>
</comment>
<reference evidence="1" key="1">
    <citation type="submission" date="2013-08" db="EMBL/GenBank/DDBJ databases">
        <authorList>
            <person name="Mendez C."/>
            <person name="Richter M."/>
            <person name="Ferrer M."/>
            <person name="Sanchez J."/>
        </authorList>
    </citation>
    <scope>NUCLEOTIDE SEQUENCE</scope>
</reference>